<reference evidence="2" key="1">
    <citation type="journal article" date="2019" name="Int. J. Syst. Evol. Microbiol.">
        <title>The Global Catalogue of Microorganisms (GCM) 10K type strain sequencing project: providing services to taxonomists for standard genome sequencing and annotation.</title>
        <authorList>
            <consortium name="The Broad Institute Genomics Platform"/>
            <consortium name="The Broad Institute Genome Sequencing Center for Infectious Disease"/>
            <person name="Wu L."/>
            <person name="Ma J."/>
        </authorList>
    </citation>
    <scope>NUCLEOTIDE SEQUENCE [LARGE SCALE GENOMIC DNA]</scope>
    <source>
        <strain evidence="2">JCM 17975</strain>
    </source>
</reference>
<dbReference type="Proteomes" id="UP001500843">
    <property type="component" value="Unassembled WGS sequence"/>
</dbReference>
<proteinExistence type="predicted"/>
<name>A0ABP8WJV1_9MICO</name>
<protein>
    <submittedName>
        <fullName evidence="1">Uncharacterized protein</fullName>
    </submittedName>
</protein>
<evidence type="ECO:0000313" key="1">
    <source>
        <dbReference type="EMBL" id="GAA4689102.1"/>
    </source>
</evidence>
<keyword evidence="2" id="KW-1185">Reference proteome</keyword>
<sequence length="113" mass="12085">MDFMAIRQAIQDIIDAGPLPTWREPDGSARISAIAGLIDQAPTPVTDEEAQALTLCFGPDDALGAAWALLHLIETAPGATTATYGENGTADNEWVQKLNERVAYAADEEEETN</sequence>
<comment type="caution">
    <text evidence="1">The sequence shown here is derived from an EMBL/GenBank/DDBJ whole genome shotgun (WGS) entry which is preliminary data.</text>
</comment>
<gene>
    <name evidence="1" type="ORF">GCM10023198_04480</name>
</gene>
<organism evidence="1 2">
    <name type="scientific">Promicromonospora umidemergens</name>
    <dbReference type="NCBI Taxonomy" id="629679"/>
    <lineage>
        <taxon>Bacteria</taxon>
        <taxon>Bacillati</taxon>
        <taxon>Actinomycetota</taxon>
        <taxon>Actinomycetes</taxon>
        <taxon>Micrococcales</taxon>
        <taxon>Promicromonosporaceae</taxon>
        <taxon>Promicromonospora</taxon>
    </lineage>
</organism>
<dbReference type="EMBL" id="BAABHM010000003">
    <property type="protein sequence ID" value="GAA4689102.1"/>
    <property type="molecule type" value="Genomic_DNA"/>
</dbReference>
<evidence type="ECO:0000313" key="2">
    <source>
        <dbReference type="Proteomes" id="UP001500843"/>
    </source>
</evidence>
<accession>A0ABP8WJV1</accession>